<sequence>MRNTSLLCLSLGALVLSGCATTPEPTFADILGTRVSEYAAVKKDWQAGAILKAEGEKEMARGQADIEKGEKLINRGKEQLERGQVNVDKGAEQISKAETDYRDLVANPAALPTPAQ</sequence>
<dbReference type="RefSeq" id="WP_116208056.1">
    <property type="nucleotide sequence ID" value="NZ_QUNR01000002.1"/>
</dbReference>
<organism evidence="2 3">
    <name type="scientific">Paraperlucidibaca baekdonensis</name>
    <dbReference type="NCBI Taxonomy" id="748120"/>
    <lineage>
        <taxon>Bacteria</taxon>
        <taxon>Pseudomonadati</taxon>
        <taxon>Pseudomonadota</taxon>
        <taxon>Gammaproteobacteria</taxon>
        <taxon>Moraxellales</taxon>
        <taxon>Moraxellaceae</taxon>
        <taxon>Paraperlucidibaca</taxon>
    </lineage>
</organism>
<evidence type="ECO:0000313" key="2">
    <source>
        <dbReference type="EMBL" id="REH39047.1"/>
    </source>
</evidence>
<feature type="chain" id="PRO_5017584703" description="Lipoprotein" evidence="1">
    <location>
        <begin position="29"/>
        <end position="116"/>
    </location>
</feature>
<protein>
    <recommendedName>
        <fullName evidence="4">Lipoprotein</fullName>
    </recommendedName>
</protein>
<keyword evidence="1" id="KW-0732">Signal</keyword>
<dbReference type="Proteomes" id="UP000256774">
    <property type="component" value="Unassembled WGS sequence"/>
</dbReference>
<dbReference type="AlphaFoldDB" id="A0A3E0H702"/>
<gene>
    <name evidence="2" type="ORF">DFR26_1220</name>
</gene>
<comment type="caution">
    <text evidence="2">The sequence shown here is derived from an EMBL/GenBank/DDBJ whole genome shotgun (WGS) entry which is preliminary data.</text>
</comment>
<evidence type="ECO:0000313" key="3">
    <source>
        <dbReference type="Proteomes" id="UP000256774"/>
    </source>
</evidence>
<reference evidence="2 3" key="1">
    <citation type="submission" date="2018-08" db="EMBL/GenBank/DDBJ databases">
        <title>Genomic Encyclopedia of Type Strains, Phase IV (KMG-IV): sequencing the most valuable type-strain genomes for metagenomic binning, comparative biology and taxonomic classification.</title>
        <authorList>
            <person name="Goeker M."/>
        </authorList>
    </citation>
    <scope>NUCLEOTIDE SEQUENCE [LARGE SCALE GENOMIC DNA]</scope>
    <source>
        <strain evidence="2 3">DSM 26022</strain>
    </source>
</reference>
<dbReference type="EMBL" id="QUNR01000002">
    <property type="protein sequence ID" value="REH39047.1"/>
    <property type="molecule type" value="Genomic_DNA"/>
</dbReference>
<name>A0A3E0H702_9GAMM</name>
<feature type="signal peptide" evidence="1">
    <location>
        <begin position="1"/>
        <end position="28"/>
    </location>
</feature>
<accession>A0A3E0H702</accession>
<evidence type="ECO:0008006" key="4">
    <source>
        <dbReference type="Google" id="ProtNLM"/>
    </source>
</evidence>
<keyword evidence="3" id="KW-1185">Reference proteome</keyword>
<dbReference type="PROSITE" id="PS51257">
    <property type="entry name" value="PROKAR_LIPOPROTEIN"/>
    <property type="match status" value="1"/>
</dbReference>
<evidence type="ECO:0000256" key="1">
    <source>
        <dbReference type="SAM" id="SignalP"/>
    </source>
</evidence>
<proteinExistence type="predicted"/>